<dbReference type="Pfam" id="PF00291">
    <property type="entry name" value="PALP"/>
    <property type="match status" value="1"/>
</dbReference>
<dbReference type="SUPFAM" id="SSF53686">
    <property type="entry name" value="Tryptophan synthase beta subunit-like PLP-dependent enzymes"/>
    <property type="match status" value="1"/>
</dbReference>
<evidence type="ECO:0000256" key="1">
    <source>
        <dbReference type="ARBA" id="ARBA00001933"/>
    </source>
</evidence>
<evidence type="ECO:0000256" key="7">
    <source>
        <dbReference type="ARBA" id="ARBA00022697"/>
    </source>
</evidence>
<evidence type="ECO:0000256" key="5">
    <source>
        <dbReference type="ARBA" id="ARBA00018679"/>
    </source>
</evidence>
<dbReference type="InterPro" id="IPR004450">
    <property type="entry name" value="Thr_synthase-like"/>
</dbReference>
<comment type="catalytic activity">
    <reaction evidence="10">
        <text>O-phospho-L-homoserine + H2O = L-threonine + phosphate</text>
        <dbReference type="Rhea" id="RHEA:10840"/>
        <dbReference type="ChEBI" id="CHEBI:15377"/>
        <dbReference type="ChEBI" id="CHEBI:43474"/>
        <dbReference type="ChEBI" id="CHEBI:57590"/>
        <dbReference type="ChEBI" id="CHEBI:57926"/>
        <dbReference type="EC" id="4.2.3.1"/>
    </reaction>
</comment>
<comment type="caution">
    <text evidence="15">The sequence shown here is derived from an EMBL/GenBank/DDBJ whole genome shotgun (WGS) entry which is preliminary data.</text>
</comment>
<dbReference type="OrthoDB" id="9763107at2"/>
<dbReference type="EC" id="4.2.3.1" evidence="4 11"/>
<dbReference type="NCBIfam" id="TIGR00260">
    <property type="entry name" value="thrC"/>
    <property type="match status" value="1"/>
</dbReference>
<dbReference type="InterPro" id="IPR036052">
    <property type="entry name" value="TrpB-like_PALP_sf"/>
</dbReference>
<proteinExistence type="inferred from homology"/>
<feature type="domain" description="Threonine synthase N-terminal" evidence="14">
    <location>
        <begin position="3"/>
        <end position="80"/>
    </location>
</feature>
<dbReference type="PANTHER" id="PTHR42690:SF1">
    <property type="entry name" value="THREONINE SYNTHASE-LIKE 2"/>
    <property type="match status" value="1"/>
</dbReference>
<evidence type="ECO:0000256" key="4">
    <source>
        <dbReference type="ARBA" id="ARBA00013028"/>
    </source>
</evidence>
<keyword evidence="6" id="KW-0028">Amino-acid biosynthesis</keyword>
<dbReference type="GO" id="GO:0030170">
    <property type="term" value="F:pyridoxal phosphate binding"/>
    <property type="evidence" value="ECO:0007669"/>
    <property type="project" value="InterPro"/>
</dbReference>
<evidence type="ECO:0000256" key="6">
    <source>
        <dbReference type="ARBA" id="ARBA00022605"/>
    </source>
</evidence>
<keyword evidence="16" id="KW-1185">Reference proteome</keyword>
<dbReference type="Gene3D" id="3.90.1380.10">
    <property type="entry name" value="Threonine synthase, N-terminal domain"/>
    <property type="match status" value="1"/>
</dbReference>
<dbReference type="Gene3D" id="3.40.50.1100">
    <property type="match status" value="2"/>
</dbReference>
<evidence type="ECO:0000256" key="9">
    <source>
        <dbReference type="ARBA" id="ARBA00023239"/>
    </source>
</evidence>
<dbReference type="InterPro" id="IPR001926">
    <property type="entry name" value="TrpB-like_PALP"/>
</dbReference>
<dbReference type="RefSeq" id="WP_106599812.1">
    <property type="nucleotide sequence ID" value="NZ_PYAS01000034.1"/>
</dbReference>
<dbReference type="Pfam" id="PF14821">
    <property type="entry name" value="Thr_synth_N"/>
    <property type="match status" value="1"/>
</dbReference>
<evidence type="ECO:0000256" key="2">
    <source>
        <dbReference type="ARBA" id="ARBA00004979"/>
    </source>
</evidence>
<organism evidence="15 16">
    <name type="scientific">Dyadobacter jiangsuensis</name>
    <dbReference type="NCBI Taxonomy" id="1591085"/>
    <lineage>
        <taxon>Bacteria</taxon>
        <taxon>Pseudomonadati</taxon>
        <taxon>Bacteroidota</taxon>
        <taxon>Cytophagia</taxon>
        <taxon>Cytophagales</taxon>
        <taxon>Spirosomataceae</taxon>
        <taxon>Dyadobacter</taxon>
    </lineage>
</organism>
<dbReference type="InterPro" id="IPR029144">
    <property type="entry name" value="Thr_synth_N"/>
</dbReference>
<feature type="modified residue" description="N6-(pyridoxal phosphate)lysine" evidence="12">
    <location>
        <position position="107"/>
    </location>
</feature>
<evidence type="ECO:0000256" key="8">
    <source>
        <dbReference type="ARBA" id="ARBA00022898"/>
    </source>
</evidence>
<evidence type="ECO:0000256" key="10">
    <source>
        <dbReference type="ARBA" id="ARBA00049144"/>
    </source>
</evidence>
<dbReference type="UniPathway" id="UPA00050">
    <property type="reaction ID" value="UER00065"/>
</dbReference>
<sequence length="435" mass="48231">MTFYSTKTADLKASLEEAVFNSLPPDNGLYMPESIPTISKEFLADIENKSFKEIAIEVTATLLGSEITRSEIESIIGRAYDFEAPVKKITPNDYVLELFHGPSMAFKDFGARFMAAIMSYFLQRSNKEIRILVATSGDTGGAVAQGFYKVPGISVTILYPSGKVSDIQEKQLTTLGHNVTALEVDGTFDDCQRLVKEAFLDPELSAKYNLASANSINIARLIPQSFYYFAAYAQLKKLGKPLVISVPSGNFGNLSAGILAYRMGLPVEHFIAATNVNNAVPRYLESGNYEPLPSIETISNAMDVGSPSNFVRLTRFFNDDWNAINEKVSGAFFNDEQTQKAMREVFGNANYVMCPHTAVAYRGLQEYRKKTNSDFTGVFLSTAHPAKFIDLVEETLGKSIDVPERLKSLLDIEKVSIKMKPEFSEFKSLLMSELK</sequence>
<dbReference type="InterPro" id="IPR000634">
    <property type="entry name" value="Ser/Thr_deHydtase_PyrdxlP-BS"/>
</dbReference>
<dbReference type="GO" id="GO:0004795">
    <property type="term" value="F:threonine synthase activity"/>
    <property type="evidence" value="ECO:0007669"/>
    <property type="project" value="UniProtKB-UniRule"/>
</dbReference>
<reference evidence="15 16" key="1">
    <citation type="submission" date="2018-03" db="EMBL/GenBank/DDBJ databases">
        <title>Genomic Encyclopedia of Archaeal and Bacterial Type Strains, Phase II (KMG-II): from individual species to whole genera.</title>
        <authorList>
            <person name="Goeker M."/>
        </authorList>
    </citation>
    <scope>NUCLEOTIDE SEQUENCE [LARGE SCALE GENOMIC DNA]</scope>
    <source>
        <strain evidence="15 16">DSM 29057</strain>
    </source>
</reference>
<dbReference type="PANTHER" id="PTHR42690">
    <property type="entry name" value="THREONINE SYNTHASE FAMILY MEMBER"/>
    <property type="match status" value="1"/>
</dbReference>
<evidence type="ECO:0000256" key="3">
    <source>
        <dbReference type="ARBA" id="ARBA00005517"/>
    </source>
</evidence>
<evidence type="ECO:0000259" key="14">
    <source>
        <dbReference type="Pfam" id="PF14821"/>
    </source>
</evidence>
<dbReference type="EMBL" id="PYAS01000034">
    <property type="protein sequence ID" value="PSL17928.1"/>
    <property type="molecule type" value="Genomic_DNA"/>
</dbReference>
<keyword evidence="8 12" id="KW-0663">Pyridoxal phosphate</keyword>
<evidence type="ECO:0000313" key="16">
    <source>
        <dbReference type="Proteomes" id="UP000241964"/>
    </source>
</evidence>
<keyword evidence="9" id="KW-0456">Lyase</keyword>
<dbReference type="InterPro" id="IPR037158">
    <property type="entry name" value="Thr_synth_N_sf"/>
</dbReference>
<dbReference type="AlphaFoldDB" id="A0A2P8F892"/>
<evidence type="ECO:0000313" key="15">
    <source>
        <dbReference type="EMBL" id="PSL17928.1"/>
    </source>
</evidence>
<evidence type="ECO:0000259" key="13">
    <source>
        <dbReference type="Pfam" id="PF00291"/>
    </source>
</evidence>
<gene>
    <name evidence="15" type="ORF">CLV60_13419</name>
</gene>
<dbReference type="Proteomes" id="UP000241964">
    <property type="component" value="Unassembled WGS sequence"/>
</dbReference>
<name>A0A2P8F892_9BACT</name>
<dbReference type="InterPro" id="IPR051166">
    <property type="entry name" value="Threonine_Synthase"/>
</dbReference>
<feature type="domain" description="Tryptophan synthase beta chain-like PALP" evidence="13">
    <location>
        <begin position="96"/>
        <end position="373"/>
    </location>
</feature>
<evidence type="ECO:0000256" key="11">
    <source>
        <dbReference type="NCBIfam" id="TIGR00260"/>
    </source>
</evidence>
<keyword evidence="7" id="KW-0791">Threonine biosynthesis</keyword>
<comment type="similarity">
    <text evidence="3">Belongs to the threonine synthase family.</text>
</comment>
<accession>A0A2P8F892</accession>
<dbReference type="PROSITE" id="PS00165">
    <property type="entry name" value="DEHYDRATASE_SER_THR"/>
    <property type="match status" value="1"/>
</dbReference>
<dbReference type="GO" id="GO:0009088">
    <property type="term" value="P:threonine biosynthetic process"/>
    <property type="evidence" value="ECO:0007669"/>
    <property type="project" value="UniProtKB-UniRule"/>
</dbReference>
<comment type="pathway">
    <text evidence="2">Amino-acid biosynthesis; L-threonine biosynthesis; L-threonine from L-aspartate: step 5/5.</text>
</comment>
<comment type="cofactor">
    <cofactor evidence="1 12">
        <name>pyridoxal 5'-phosphate</name>
        <dbReference type="ChEBI" id="CHEBI:597326"/>
    </cofactor>
</comment>
<protein>
    <recommendedName>
        <fullName evidence="5 11">Threonine synthase</fullName>
        <ecNumber evidence="4 11">4.2.3.1</ecNumber>
    </recommendedName>
</protein>
<evidence type="ECO:0000256" key="12">
    <source>
        <dbReference type="PIRSR" id="PIRSR604450-51"/>
    </source>
</evidence>